<dbReference type="PANTHER" id="PTHR39428">
    <property type="entry name" value="F420H(2)-DEPENDENT QUINONE REDUCTASE RV1261C"/>
    <property type="match status" value="1"/>
</dbReference>
<comment type="similarity">
    <text evidence="1">Belongs to the F420H(2)-dependent quinone reductase family.</text>
</comment>
<evidence type="ECO:0000256" key="1">
    <source>
        <dbReference type="ARBA" id="ARBA00008710"/>
    </source>
</evidence>
<gene>
    <name evidence="3" type="ORF">EI684_11355</name>
</gene>
<dbReference type="Gene3D" id="2.30.110.10">
    <property type="entry name" value="Electron Transport, Fmn-binding Protein, Chain A"/>
    <property type="match status" value="1"/>
</dbReference>
<dbReference type="PANTHER" id="PTHR39428:SF3">
    <property type="entry name" value="DEAZAFLAVIN-DEPENDENT NITROREDUCTASE"/>
    <property type="match status" value="1"/>
</dbReference>
<dbReference type="GO" id="GO:0005886">
    <property type="term" value="C:plasma membrane"/>
    <property type="evidence" value="ECO:0007669"/>
    <property type="project" value="TreeGrafter"/>
</dbReference>
<proteinExistence type="inferred from homology"/>
<reference evidence="3 4" key="1">
    <citation type="submission" date="2018-12" db="EMBL/GenBank/DDBJ databases">
        <title>Genome Sequence of Candidatus Viridilinea halotolerans isolated from saline sulfide-rich spring.</title>
        <authorList>
            <person name="Grouzdev D.S."/>
            <person name="Burganskaya E.I."/>
            <person name="Krutkina M.S."/>
            <person name="Sukhacheva M.V."/>
            <person name="Gorlenko V.M."/>
        </authorList>
    </citation>
    <scope>NUCLEOTIDE SEQUENCE [LARGE SCALE GENOMIC DNA]</scope>
    <source>
        <strain evidence="3">Chok-6</strain>
    </source>
</reference>
<evidence type="ECO:0000256" key="2">
    <source>
        <dbReference type="ARBA" id="ARBA00049106"/>
    </source>
</evidence>
<dbReference type="InterPro" id="IPR012349">
    <property type="entry name" value="Split_barrel_FMN-bd"/>
</dbReference>
<dbReference type="AlphaFoldDB" id="A0A426TZC1"/>
<dbReference type="GO" id="GO:0016491">
    <property type="term" value="F:oxidoreductase activity"/>
    <property type="evidence" value="ECO:0007669"/>
    <property type="project" value="InterPro"/>
</dbReference>
<evidence type="ECO:0000313" key="3">
    <source>
        <dbReference type="EMBL" id="RRR71590.1"/>
    </source>
</evidence>
<sequence length="157" mass="17548">MNLFGRIFSAFGRTRIGGWTIRNVVTPLDRKLYRWTSGRITISAMAFPTLLLVTVGRKSGKERITPLIYLRDGEKLLVGSSNVGLEQSAAWPLNIAANPAVRVQIGKSVRPYLARAGTSEEVDHYWPKFAAIYPPFATYAERSGVRKLFILEPAHET</sequence>
<dbReference type="EMBL" id="RSAS01000439">
    <property type="protein sequence ID" value="RRR71590.1"/>
    <property type="molecule type" value="Genomic_DNA"/>
</dbReference>
<comment type="catalytic activity">
    <reaction evidence="2">
        <text>oxidized coenzyme F420-(gamma-L-Glu)(n) + a quinol + H(+) = reduced coenzyme F420-(gamma-L-Glu)(n) + a quinone</text>
        <dbReference type="Rhea" id="RHEA:39663"/>
        <dbReference type="Rhea" id="RHEA-COMP:12939"/>
        <dbReference type="Rhea" id="RHEA-COMP:14378"/>
        <dbReference type="ChEBI" id="CHEBI:15378"/>
        <dbReference type="ChEBI" id="CHEBI:24646"/>
        <dbReference type="ChEBI" id="CHEBI:132124"/>
        <dbReference type="ChEBI" id="CHEBI:133980"/>
        <dbReference type="ChEBI" id="CHEBI:139511"/>
    </reaction>
</comment>
<dbReference type="GO" id="GO:0070967">
    <property type="term" value="F:coenzyme F420 binding"/>
    <property type="evidence" value="ECO:0007669"/>
    <property type="project" value="TreeGrafter"/>
</dbReference>
<comment type="caution">
    <text evidence="3">The sequence shown here is derived from an EMBL/GenBank/DDBJ whole genome shotgun (WGS) entry which is preliminary data.</text>
</comment>
<protein>
    <submittedName>
        <fullName evidence="3">Nitroreductase family deazaflavin-dependent oxidoreductase</fullName>
    </submittedName>
</protein>
<dbReference type="Pfam" id="PF04075">
    <property type="entry name" value="F420H2_quin_red"/>
    <property type="match status" value="1"/>
</dbReference>
<organism evidence="3 4">
    <name type="scientific">Candidatus Viridilinea halotolerans</name>
    <dbReference type="NCBI Taxonomy" id="2491704"/>
    <lineage>
        <taxon>Bacteria</taxon>
        <taxon>Bacillati</taxon>
        <taxon>Chloroflexota</taxon>
        <taxon>Chloroflexia</taxon>
        <taxon>Chloroflexales</taxon>
        <taxon>Chloroflexineae</taxon>
        <taxon>Oscillochloridaceae</taxon>
        <taxon>Candidatus Viridilinea</taxon>
    </lineage>
</organism>
<dbReference type="InterPro" id="IPR004378">
    <property type="entry name" value="F420H2_quin_Rdtase"/>
</dbReference>
<name>A0A426TZC1_9CHLR</name>
<evidence type="ECO:0000313" key="4">
    <source>
        <dbReference type="Proteomes" id="UP000280307"/>
    </source>
</evidence>
<dbReference type="Proteomes" id="UP000280307">
    <property type="component" value="Unassembled WGS sequence"/>
</dbReference>
<dbReference type="NCBIfam" id="TIGR00026">
    <property type="entry name" value="hi_GC_TIGR00026"/>
    <property type="match status" value="1"/>
</dbReference>
<accession>A0A426TZC1</accession>